<sequence>MMKSISAFFFISFLLLFQFTGIHFEIKDGIKTDPSFQQAKELRILFVGNSLTYYNNLPGLVQERGKEKGIKITTEILAKPNYALVDHWNDGLIQTKIQKGDFDYVVVQQGPSSQAEGRALLLSYGKEIAKICETSKAQLAFFMVWPSRQYYHTFDGVIRNYREAALENGAVLCPVGEAWKSHFDETANFDYYGPDGFHPSLKGSQVAADIIVSSLLN</sequence>
<dbReference type="Gene3D" id="3.40.50.1110">
    <property type="entry name" value="SGNH hydrolase"/>
    <property type="match status" value="1"/>
</dbReference>
<reference evidence="1 2" key="1">
    <citation type="submission" date="2024-04" db="EMBL/GenBank/DDBJ databases">
        <title>whole genome sequencing of Lutimonas vermicola strain IMCC1616.</title>
        <authorList>
            <person name="Bae S.S."/>
        </authorList>
    </citation>
    <scope>NUCLEOTIDE SEQUENCE [LARGE SCALE GENOMIC DNA]</scope>
    <source>
        <strain evidence="1 2">IMCC1616</strain>
    </source>
</reference>
<dbReference type="GO" id="GO:0016787">
    <property type="term" value="F:hydrolase activity"/>
    <property type="evidence" value="ECO:0007669"/>
    <property type="project" value="UniProtKB-KW"/>
</dbReference>
<dbReference type="CDD" id="cd00229">
    <property type="entry name" value="SGNH_hydrolase"/>
    <property type="match status" value="1"/>
</dbReference>
<evidence type="ECO:0000313" key="1">
    <source>
        <dbReference type="EMBL" id="MEL4457086.1"/>
    </source>
</evidence>
<dbReference type="EMBL" id="JBCDNA010000003">
    <property type="protein sequence ID" value="MEL4457086.1"/>
    <property type="molecule type" value="Genomic_DNA"/>
</dbReference>
<dbReference type="InterPro" id="IPR036514">
    <property type="entry name" value="SGNH_hydro_sf"/>
</dbReference>
<dbReference type="RefSeq" id="WP_342161247.1">
    <property type="nucleotide sequence ID" value="NZ_JBCDNA010000003.1"/>
</dbReference>
<keyword evidence="1" id="KW-0378">Hydrolase</keyword>
<protein>
    <submittedName>
        <fullName evidence="1">SGNH/GDSL hydrolase family protein</fullName>
    </submittedName>
</protein>
<accession>A0ABU9L3R6</accession>
<proteinExistence type="predicted"/>
<gene>
    <name evidence="1" type="ORF">AABB81_14350</name>
</gene>
<comment type="caution">
    <text evidence="1">The sequence shown here is derived from an EMBL/GenBank/DDBJ whole genome shotgun (WGS) entry which is preliminary data.</text>
</comment>
<name>A0ABU9L3R6_9FLAO</name>
<organism evidence="1 2">
    <name type="scientific">Lutimonas vermicola</name>
    <dbReference type="NCBI Taxonomy" id="414288"/>
    <lineage>
        <taxon>Bacteria</taxon>
        <taxon>Pseudomonadati</taxon>
        <taxon>Bacteroidota</taxon>
        <taxon>Flavobacteriia</taxon>
        <taxon>Flavobacteriales</taxon>
        <taxon>Flavobacteriaceae</taxon>
        <taxon>Lutimonas</taxon>
    </lineage>
</organism>
<dbReference type="SUPFAM" id="SSF52266">
    <property type="entry name" value="SGNH hydrolase"/>
    <property type="match status" value="1"/>
</dbReference>
<keyword evidence="2" id="KW-1185">Reference proteome</keyword>
<dbReference type="Proteomes" id="UP001474120">
    <property type="component" value="Unassembled WGS sequence"/>
</dbReference>
<evidence type="ECO:0000313" key="2">
    <source>
        <dbReference type="Proteomes" id="UP001474120"/>
    </source>
</evidence>